<keyword evidence="2" id="KW-0285">Flavoprotein</keyword>
<dbReference type="PANTHER" id="PTHR10851:SF0">
    <property type="entry name" value="PYRIDOXINE-5'-PHOSPHATE OXIDASE"/>
    <property type="match status" value="1"/>
</dbReference>
<feature type="binding site" evidence="5">
    <location>
        <position position="210"/>
    </location>
    <ligand>
        <name>FMN</name>
        <dbReference type="ChEBI" id="CHEBI:58210"/>
    </ligand>
</feature>
<dbReference type="SUPFAM" id="SSF50475">
    <property type="entry name" value="FMN-binding split barrel"/>
    <property type="match status" value="1"/>
</dbReference>
<feature type="binding site" evidence="5">
    <location>
        <position position="220"/>
    </location>
    <ligand>
        <name>FMN</name>
        <dbReference type="ChEBI" id="CHEBI:58210"/>
    </ligand>
</feature>
<feature type="binding site" evidence="5">
    <location>
        <begin position="168"/>
        <end position="169"/>
    </location>
    <ligand>
        <name>FMN</name>
        <dbReference type="ChEBI" id="CHEBI:58210"/>
    </ligand>
</feature>
<evidence type="ECO:0000256" key="2">
    <source>
        <dbReference type="ARBA" id="ARBA00022630"/>
    </source>
</evidence>
<dbReference type="InterPro" id="IPR019740">
    <property type="entry name" value="Pyridox_Oxase_CS"/>
</dbReference>
<dbReference type="PIRSF" id="PIRSF000190">
    <property type="entry name" value="Pyd_amn-ph_oxd"/>
    <property type="match status" value="1"/>
</dbReference>
<evidence type="ECO:0000259" key="7">
    <source>
        <dbReference type="Pfam" id="PF10590"/>
    </source>
</evidence>
<dbReference type="InterPro" id="IPR000659">
    <property type="entry name" value="Pyridox_Oxase"/>
</dbReference>
<dbReference type="InterPro" id="IPR011576">
    <property type="entry name" value="Pyridox_Oxase_N"/>
</dbReference>
<dbReference type="PANTHER" id="PTHR10851">
    <property type="entry name" value="PYRIDOXINE-5-PHOSPHATE OXIDASE"/>
    <property type="match status" value="1"/>
</dbReference>
<evidence type="ECO:0000256" key="4">
    <source>
        <dbReference type="ARBA" id="ARBA00023002"/>
    </source>
</evidence>
<evidence type="ECO:0000256" key="3">
    <source>
        <dbReference type="ARBA" id="ARBA00022643"/>
    </source>
</evidence>
<protein>
    <submittedName>
        <fullName evidence="8">Phenazine biosynthesis protein phzG</fullName>
        <ecNumber evidence="8">1.4.-.-</ecNumber>
    </submittedName>
</protein>
<name>A0A449DB87_9MICO</name>
<comment type="cofactor">
    <cofactor evidence="5">
        <name>FMN</name>
        <dbReference type="ChEBI" id="CHEBI:58210"/>
    </cofactor>
    <text evidence="5">Binds 1 FMN per subunit.</text>
</comment>
<dbReference type="EMBL" id="CAACXN010000015">
    <property type="protein sequence ID" value="VEW14810.1"/>
    <property type="molecule type" value="Genomic_DNA"/>
</dbReference>
<accession>A0A449DB87</accession>
<dbReference type="Gene3D" id="2.30.110.10">
    <property type="entry name" value="Electron Transport, Fmn-binding Protein, Chain A"/>
    <property type="match status" value="1"/>
</dbReference>
<dbReference type="InterPro" id="IPR019576">
    <property type="entry name" value="Pyridoxamine_oxidase_dimer_C"/>
</dbReference>
<comment type="similarity">
    <text evidence="1">Belongs to the pyridoxamine 5'-phosphate oxidase family.</text>
</comment>
<keyword evidence="4 8" id="KW-0560">Oxidoreductase</keyword>
<sequence length="237" mass="26710">MLSHYRELRLLSLTARYSYRLERIEAMNDNLSETLTGHIEVDFPEYLDPPGEPFGLLTSWLKRAVRLGVREPLAMALATSTNTGQPSIRTVALAELTTAGLIFTSHANSAKGQEALANPKAAALFYWRETSEQVCVRGSIQCLDETVADRMWQQRPLATHAMSVASCQSRPLDDVEGLRQTALQLAEDAPLPRPVTYRAFEIQPCDIEFWANGRDRLHERLLFSRQRSGWAVSRLQP</sequence>
<feature type="binding site" evidence="5">
    <location>
        <position position="133"/>
    </location>
    <ligand>
        <name>FMN</name>
        <dbReference type="ChEBI" id="CHEBI:58210"/>
    </ligand>
</feature>
<feature type="domain" description="Pyridoxamine 5'-phosphate oxidase N-terminal" evidence="6">
    <location>
        <begin position="62"/>
        <end position="182"/>
    </location>
</feature>
<dbReference type="EC" id="1.4.-.-" evidence="8"/>
<dbReference type="Proteomes" id="UP000386281">
    <property type="component" value="Unassembled WGS sequence"/>
</dbReference>
<proteinExistence type="inferred from homology"/>
<evidence type="ECO:0000256" key="5">
    <source>
        <dbReference type="PIRSR" id="PIRSR000190-2"/>
    </source>
</evidence>
<dbReference type="Pfam" id="PF10590">
    <property type="entry name" value="PNP_phzG_C"/>
    <property type="match status" value="1"/>
</dbReference>
<evidence type="ECO:0000313" key="9">
    <source>
        <dbReference type="Proteomes" id="UP000386281"/>
    </source>
</evidence>
<dbReference type="AlphaFoldDB" id="A0A449DB87"/>
<dbReference type="GO" id="GO:0008615">
    <property type="term" value="P:pyridoxine biosynthetic process"/>
    <property type="evidence" value="ECO:0007669"/>
    <property type="project" value="InterPro"/>
</dbReference>
<dbReference type="InterPro" id="IPR012349">
    <property type="entry name" value="Split_barrel_FMN-bd"/>
</dbReference>
<gene>
    <name evidence="8" type="primary">phzG</name>
    <name evidence="8" type="ORF">NCTC12391_02960</name>
</gene>
<evidence type="ECO:0000259" key="6">
    <source>
        <dbReference type="Pfam" id="PF01243"/>
    </source>
</evidence>
<reference evidence="8 9" key="1">
    <citation type="submission" date="2019-02" db="EMBL/GenBank/DDBJ databases">
        <authorList>
            <consortium name="Pathogen Informatics"/>
        </authorList>
    </citation>
    <scope>NUCLEOTIDE SEQUENCE [LARGE SCALE GENOMIC DNA]</scope>
    <source>
        <strain evidence="8 9">3012STDY7078520</strain>
    </source>
</reference>
<dbReference type="GO" id="GO:0004733">
    <property type="term" value="F:pyridoxamine phosphate oxidase activity"/>
    <property type="evidence" value="ECO:0007669"/>
    <property type="project" value="InterPro"/>
</dbReference>
<feature type="domain" description="Pyridoxine 5'-phosphate oxidase dimerisation C-terminal" evidence="7">
    <location>
        <begin position="199"/>
        <end position="237"/>
    </location>
</feature>
<feature type="binding site" evidence="5">
    <location>
        <position position="111"/>
    </location>
    <ligand>
        <name>FMN</name>
        <dbReference type="ChEBI" id="CHEBI:58210"/>
    </ligand>
</feature>
<dbReference type="NCBIfam" id="NF004231">
    <property type="entry name" value="PRK05679.1"/>
    <property type="match status" value="1"/>
</dbReference>
<dbReference type="PROSITE" id="PS01064">
    <property type="entry name" value="PYRIDOX_OXIDASE"/>
    <property type="match status" value="1"/>
</dbReference>
<organism evidence="8 9">
    <name type="scientific">Brevibacterium casei</name>
    <dbReference type="NCBI Taxonomy" id="33889"/>
    <lineage>
        <taxon>Bacteria</taxon>
        <taxon>Bacillati</taxon>
        <taxon>Actinomycetota</taxon>
        <taxon>Actinomycetes</taxon>
        <taxon>Micrococcales</taxon>
        <taxon>Brevibacteriaceae</taxon>
        <taxon>Brevibacterium</taxon>
    </lineage>
</organism>
<keyword evidence="3 5" id="KW-0288">FMN</keyword>
<evidence type="ECO:0000256" key="1">
    <source>
        <dbReference type="ARBA" id="ARBA00007301"/>
    </source>
</evidence>
<evidence type="ECO:0000313" key="8">
    <source>
        <dbReference type="EMBL" id="VEW14810.1"/>
    </source>
</evidence>
<dbReference type="Pfam" id="PF01243">
    <property type="entry name" value="PNPOx_N"/>
    <property type="match status" value="1"/>
</dbReference>
<dbReference type="GO" id="GO:0010181">
    <property type="term" value="F:FMN binding"/>
    <property type="evidence" value="ECO:0007669"/>
    <property type="project" value="InterPro"/>
</dbReference>